<dbReference type="GO" id="GO:0008531">
    <property type="term" value="F:riboflavin kinase activity"/>
    <property type="evidence" value="ECO:0007669"/>
    <property type="project" value="UniProtKB-UniRule"/>
</dbReference>
<dbReference type="FunFam" id="2.40.30.30:FF:000003">
    <property type="entry name" value="Riboflavin biosynthesis protein"/>
    <property type="match status" value="1"/>
</dbReference>
<dbReference type="NCBIfam" id="NF004160">
    <property type="entry name" value="PRK05627.1-3"/>
    <property type="match status" value="1"/>
</dbReference>
<keyword evidence="5 15" id="KW-0288">FMN</keyword>
<organism evidence="17 18">
    <name type="scientific">Lutibaculum baratangense AMV1</name>
    <dbReference type="NCBI Taxonomy" id="631454"/>
    <lineage>
        <taxon>Bacteria</taxon>
        <taxon>Pseudomonadati</taxon>
        <taxon>Pseudomonadota</taxon>
        <taxon>Alphaproteobacteria</taxon>
        <taxon>Hyphomicrobiales</taxon>
        <taxon>Tepidamorphaceae</taxon>
        <taxon>Lutibaculum</taxon>
    </lineage>
</organism>
<name>V4TP83_9HYPH</name>
<keyword evidence="11 15" id="KW-0067">ATP-binding</keyword>
<dbReference type="PANTHER" id="PTHR22749:SF6">
    <property type="entry name" value="RIBOFLAVIN KINASE"/>
    <property type="match status" value="1"/>
</dbReference>
<dbReference type="PATRIC" id="fig|631454.5.peg.16"/>
<dbReference type="Pfam" id="PF06574">
    <property type="entry name" value="FAD_syn"/>
    <property type="match status" value="1"/>
</dbReference>
<dbReference type="Proteomes" id="UP000017819">
    <property type="component" value="Unassembled WGS sequence"/>
</dbReference>
<gene>
    <name evidence="17" type="ORF">N177_0016</name>
</gene>
<dbReference type="NCBIfam" id="NF004159">
    <property type="entry name" value="PRK05627.1-2"/>
    <property type="match status" value="1"/>
</dbReference>
<evidence type="ECO:0000256" key="7">
    <source>
        <dbReference type="ARBA" id="ARBA00022695"/>
    </source>
</evidence>
<dbReference type="OrthoDB" id="9803667at2"/>
<evidence type="ECO:0000313" key="17">
    <source>
        <dbReference type="EMBL" id="ESR27493.1"/>
    </source>
</evidence>
<dbReference type="GO" id="GO:0003919">
    <property type="term" value="F:FMN adenylyltransferase activity"/>
    <property type="evidence" value="ECO:0007669"/>
    <property type="project" value="UniProtKB-UniRule"/>
</dbReference>
<dbReference type="InterPro" id="IPR015865">
    <property type="entry name" value="Riboflavin_kinase_bac/euk"/>
</dbReference>
<protein>
    <recommendedName>
        <fullName evidence="15">Riboflavin biosynthesis protein</fullName>
    </recommendedName>
    <domain>
        <recommendedName>
            <fullName evidence="15">Riboflavin kinase</fullName>
            <ecNumber evidence="15">2.7.1.26</ecNumber>
        </recommendedName>
        <alternativeName>
            <fullName evidence="15">Flavokinase</fullName>
        </alternativeName>
    </domain>
    <domain>
        <recommendedName>
            <fullName evidence="15">FMN adenylyltransferase</fullName>
            <ecNumber evidence="15">2.7.7.2</ecNumber>
        </recommendedName>
        <alternativeName>
            <fullName evidence="15">FAD pyrophosphorylase</fullName>
        </alternativeName>
        <alternativeName>
            <fullName evidence="15">FAD synthase</fullName>
        </alternativeName>
    </domain>
</protein>
<keyword evidence="7 15" id="KW-0548">Nucleotidyltransferase</keyword>
<reference evidence="17 18" key="1">
    <citation type="journal article" date="2014" name="Genome Announc.">
        <title>Draft Genome Sequence of Lutibaculum baratangense Strain AMV1T, Isolated from a Mud Volcano in Andamans, India.</title>
        <authorList>
            <person name="Singh A."/>
            <person name="Sreenivas A."/>
            <person name="Sathyanarayana Reddy G."/>
            <person name="Pinnaka A.K."/>
            <person name="Shivaji S."/>
        </authorList>
    </citation>
    <scope>NUCLEOTIDE SEQUENCE [LARGE SCALE GENOMIC DNA]</scope>
    <source>
        <strain evidence="17 18">AMV1</strain>
    </source>
</reference>
<evidence type="ECO:0000259" key="16">
    <source>
        <dbReference type="SMART" id="SM00904"/>
    </source>
</evidence>
<evidence type="ECO:0000313" key="18">
    <source>
        <dbReference type="Proteomes" id="UP000017819"/>
    </source>
</evidence>
<dbReference type="RefSeq" id="WP_023430175.1">
    <property type="nucleotide sequence ID" value="NZ_AWXZ01000002.1"/>
</dbReference>
<dbReference type="InterPro" id="IPR002606">
    <property type="entry name" value="Riboflavin_kinase_bac"/>
</dbReference>
<comment type="catalytic activity">
    <reaction evidence="14 15">
        <text>FMN + ATP + H(+) = FAD + diphosphate</text>
        <dbReference type="Rhea" id="RHEA:17237"/>
        <dbReference type="ChEBI" id="CHEBI:15378"/>
        <dbReference type="ChEBI" id="CHEBI:30616"/>
        <dbReference type="ChEBI" id="CHEBI:33019"/>
        <dbReference type="ChEBI" id="CHEBI:57692"/>
        <dbReference type="ChEBI" id="CHEBI:58210"/>
        <dbReference type="EC" id="2.7.7.2"/>
    </reaction>
</comment>
<dbReference type="eggNOG" id="COG0196">
    <property type="taxonomic scope" value="Bacteria"/>
</dbReference>
<dbReference type="InterPro" id="IPR023468">
    <property type="entry name" value="Riboflavin_kinase"/>
</dbReference>
<evidence type="ECO:0000256" key="14">
    <source>
        <dbReference type="ARBA" id="ARBA00049494"/>
    </source>
</evidence>
<comment type="pathway">
    <text evidence="2 15">Cofactor biosynthesis; FAD biosynthesis; FAD from FMN: step 1/1.</text>
</comment>
<keyword evidence="12" id="KW-0511">Multifunctional enzyme</keyword>
<evidence type="ECO:0000256" key="11">
    <source>
        <dbReference type="ARBA" id="ARBA00022840"/>
    </source>
</evidence>
<evidence type="ECO:0000256" key="12">
    <source>
        <dbReference type="ARBA" id="ARBA00023268"/>
    </source>
</evidence>
<dbReference type="EMBL" id="AWXZ01000002">
    <property type="protein sequence ID" value="ESR27493.1"/>
    <property type="molecule type" value="Genomic_DNA"/>
</dbReference>
<dbReference type="EC" id="2.7.1.26" evidence="15"/>
<evidence type="ECO:0000256" key="10">
    <source>
        <dbReference type="ARBA" id="ARBA00022827"/>
    </source>
</evidence>
<feature type="domain" description="Riboflavin kinase" evidence="16">
    <location>
        <begin position="188"/>
        <end position="311"/>
    </location>
</feature>
<evidence type="ECO:0000256" key="15">
    <source>
        <dbReference type="PIRNR" id="PIRNR004491"/>
    </source>
</evidence>
<dbReference type="AlphaFoldDB" id="V4TP83"/>
<evidence type="ECO:0000256" key="1">
    <source>
        <dbReference type="ARBA" id="ARBA00002121"/>
    </source>
</evidence>
<evidence type="ECO:0000256" key="8">
    <source>
        <dbReference type="ARBA" id="ARBA00022741"/>
    </source>
</evidence>
<dbReference type="UniPathway" id="UPA00277">
    <property type="reaction ID" value="UER00407"/>
</dbReference>
<evidence type="ECO:0000256" key="6">
    <source>
        <dbReference type="ARBA" id="ARBA00022679"/>
    </source>
</evidence>
<comment type="catalytic activity">
    <reaction evidence="13 15">
        <text>riboflavin + ATP = FMN + ADP + H(+)</text>
        <dbReference type="Rhea" id="RHEA:14357"/>
        <dbReference type="ChEBI" id="CHEBI:15378"/>
        <dbReference type="ChEBI" id="CHEBI:30616"/>
        <dbReference type="ChEBI" id="CHEBI:57986"/>
        <dbReference type="ChEBI" id="CHEBI:58210"/>
        <dbReference type="ChEBI" id="CHEBI:456216"/>
        <dbReference type="EC" id="2.7.1.26"/>
    </reaction>
</comment>
<dbReference type="SUPFAM" id="SSF52374">
    <property type="entry name" value="Nucleotidylyl transferase"/>
    <property type="match status" value="1"/>
</dbReference>
<dbReference type="PIRSF" id="PIRSF004491">
    <property type="entry name" value="FAD_Synth"/>
    <property type="match status" value="1"/>
</dbReference>
<evidence type="ECO:0000256" key="5">
    <source>
        <dbReference type="ARBA" id="ARBA00022643"/>
    </source>
</evidence>
<dbReference type="GO" id="GO:0009231">
    <property type="term" value="P:riboflavin biosynthetic process"/>
    <property type="evidence" value="ECO:0007669"/>
    <property type="project" value="InterPro"/>
</dbReference>
<dbReference type="GO" id="GO:0009398">
    <property type="term" value="P:FMN biosynthetic process"/>
    <property type="evidence" value="ECO:0007669"/>
    <property type="project" value="UniProtKB-UniRule"/>
</dbReference>
<evidence type="ECO:0000256" key="9">
    <source>
        <dbReference type="ARBA" id="ARBA00022777"/>
    </source>
</evidence>
<comment type="similarity">
    <text evidence="15">Belongs to the ribF family.</text>
</comment>
<dbReference type="Pfam" id="PF01687">
    <property type="entry name" value="Flavokinase"/>
    <property type="match status" value="1"/>
</dbReference>
<dbReference type="EC" id="2.7.7.2" evidence="15"/>
<evidence type="ECO:0000256" key="4">
    <source>
        <dbReference type="ARBA" id="ARBA00022630"/>
    </source>
</evidence>
<dbReference type="UniPathway" id="UPA00276">
    <property type="reaction ID" value="UER00406"/>
</dbReference>
<evidence type="ECO:0000256" key="2">
    <source>
        <dbReference type="ARBA" id="ARBA00004726"/>
    </source>
</evidence>
<keyword evidence="9 15" id="KW-0418">Kinase</keyword>
<comment type="caution">
    <text evidence="17">The sequence shown here is derived from an EMBL/GenBank/DDBJ whole genome shotgun (WGS) entry which is preliminary data.</text>
</comment>
<comment type="pathway">
    <text evidence="3 15">Cofactor biosynthesis; FMN biosynthesis; FMN from riboflavin (ATP route): step 1/1.</text>
</comment>
<keyword evidence="18" id="KW-1185">Reference proteome</keyword>
<dbReference type="InterPro" id="IPR015864">
    <property type="entry name" value="FAD_synthase"/>
</dbReference>
<evidence type="ECO:0000256" key="13">
    <source>
        <dbReference type="ARBA" id="ARBA00047880"/>
    </source>
</evidence>
<dbReference type="GO" id="GO:0005524">
    <property type="term" value="F:ATP binding"/>
    <property type="evidence" value="ECO:0007669"/>
    <property type="project" value="UniProtKB-UniRule"/>
</dbReference>
<dbReference type="FunFam" id="3.40.50.620:FF:000021">
    <property type="entry name" value="Riboflavin biosynthesis protein"/>
    <property type="match status" value="1"/>
</dbReference>
<dbReference type="NCBIfam" id="TIGR00083">
    <property type="entry name" value="ribF"/>
    <property type="match status" value="1"/>
</dbReference>
<accession>V4TP83</accession>
<keyword evidence="8 15" id="KW-0547">Nucleotide-binding</keyword>
<dbReference type="InterPro" id="IPR014729">
    <property type="entry name" value="Rossmann-like_a/b/a_fold"/>
</dbReference>
<keyword evidence="4 15" id="KW-0285">Flavoprotein</keyword>
<keyword evidence="6 15" id="KW-0808">Transferase</keyword>
<dbReference type="Gene3D" id="3.40.50.620">
    <property type="entry name" value="HUPs"/>
    <property type="match status" value="1"/>
</dbReference>
<evidence type="ECO:0000256" key="3">
    <source>
        <dbReference type="ARBA" id="ARBA00005201"/>
    </source>
</evidence>
<dbReference type="Gene3D" id="2.40.30.30">
    <property type="entry name" value="Riboflavin kinase-like"/>
    <property type="match status" value="1"/>
</dbReference>
<dbReference type="SUPFAM" id="SSF82114">
    <property type="entry name" value="Riboflavin kinase-like"/>
    <property type="match status" value="1"/>
</dbReference>
<dbReference type="PANTHER" id="PTHR22749">
    <property type="entry name" value="RIBOFLAVIN KINASE/FMN ADENYLYLTRANSFERASE"/>
    <property type="match status" value="1"/>
</dbReference>
<keyword evidence="10 15" id="KW-0274">FAD</keyword>
<comment type="function">
    <text evidence="1">Catalyzes the phosphorylation of riboflavin to FMN followed by the adenylation of FMN to FAD.</text>
</comment>
<proteinExistence type="inferred from homology"/>
<dbReference type="SMART" id="SM00904">
    <property type="entry name" value="Flavokinase"/>
    <property type="match status" value="1"/>
</dbReference>
<dbReference type="STRING" id="631454.N177_0016"/>
<dbReference type="CDD" id="cd02064">
    <property type="entry name" value="FAD_synthetase_N"/>
    <property type="match status" value="1"/>
</dbReference>
<dbReference type="InterPro" id="IPR023465">
    <property type="entry name" value="Riboflavin_kinase_dom_sf"/>
</dbReference>
<sequence length="321" mass="34666">MPPLSIPVVSAVEDLPASLKCGVVAIGNFDGVHRGHRIVIDMAVSRARSAGLPALVMTFEPHPRAFFQPGTPMFRLTPAHVKARLLERAGVDGVLQLTFDRDLAALTAEEFVSRVLVEGIEAREVVVGYDFQFGKGRAGTPASLVEMGRSSGFGVDIVSAAGNAGTIFSSSAVRARLAEGDVEGAADILGYRWFVIGEVVHGGKRGRDLGFPTANVDLGEGCGLRHGIYAVRMKAEGEWHDGVASYGRRPQFDDGAPLLETYLFDFSGDLYGKEVTVELFDFIRPEQRFESVEALVEQMRRDEADARAHLADAVRREAPGP</sequence>
<dbReference type="GO" id="GO:0006747">
    <property type="term" value="P:FAD biosynthetic process"/>
    <property type="evidence" value="ECO:0007669"/>
    <property type="project" value="UniProtKB-UniRule"/>
</dbReference>